<dbReference type="Proteomes" id="UP000198287">
    <property type="component" value="Unassembled WGS sequence"/>
</dbReference>
<gene>
    <name evidence="3" type="ORF">Fcan01_14091</name>
</gene>
<evidence type="ECO:0000256" key="1">
    <source>
        <dbReference type="SAM" id="MobiDB-lite"/>
    </source>
</evidence>
<evidence type="ECO:0000313" key="3">
    <source>
        <dbReference type="EMBL" id="OXA51029.1"/>
    </source>
</evidence>
<evidence type="ECO:0000313" key="4">
    <source>
        <dbReference type="Proteomes" id="UP000198287"/>
    </source>
</evidence>
<organism evidence="3 4">
    <name type="scientific">Folsomia candida</name>
    <name type="common">Springtail</name>
    <dbReference type="NCBI Taxonomy" id="158441"/>
    <lineage>
        <taxon>Eukaryota</taxon>
        <taxon>Metazoa</taxon>
        <taxon>Ecdysozoa</taxon>
        <taxon>Arthropoda</taxon>
        <taxon>Hexapoda</taxon>
        <taxon>Collembola</taxon>
        <taxon>Entomobryomorpha</taxon>
        <taxon>Isotomoidea</taxon>
        <taxon>Isotomidae</taxon>
        <taxon>Proisotominae</taxon>
        <taxon>Folsomia</taxon>
    </lineage>
</organism>
<reference evidence="3 4" key="1">
    <citation type="submission" date="2015-12" db="EMBL/GenBank/DDBJ databases">
        <title>The genome of Folsomia candida.</title>
        <authorList>
            <person name="Faddeeva A."/>
            <person name="Derks M.F."/>
            <person name="Anvar Y."/>
            <person name="Smit S."/>
            <person name="Van Straalen N."/>
            <person name="Roelofs D."/>
        </authorList>
    </citation>
    <scope>NUCLEOTIDE SEQUENCE [LARGE SCALE GENOMIC DNA]</scope>
    <source>
        <strain evidence="3 4">VU population</strain>
        <tissue evidence="3">Whole body</tissue>
    </source>
</reference>
<feature type="chain" id="PRO_5013166707" evidence="2">
    <location>
        <begin position="16"/>
        <end position="182"/>
    </location>
</feature>
<dbReference type="EMBL" id="LNIX01000008">
    <property type="protein sequence ID" value="OXA51029.1"/>
    <property type="molecule type" value="Genomic_DNA"/>
</dbReference>
<accession>A0A226E0N3</accession>
<comment type="caution">
    <text evidence="3">The sequence shown here is derived from an EMBL/GenBank/DDBJ whole genome shotgun (WGS) entry which is preliminary data.</text>
</comment>
<proteinExistence type="predicted"/>
<keyword evidence="4" id="KW-1185">Reference proteome</keyword>
<feature type="compositionally biased region" description="Low complexity" evidence="1">
    <location>
        <begin position="20"/>
        <end position="38"/>
    </location>
</feature>
<feature type="signal peptide" evidence="2">
    <location>
        <begin position="1"/>
        <end position="15"/>
    </location>
</feature>
<protein>
    <submittedName>
        <fullName evidence="3">Uncharacterized protein</fullName>
    </submittedName>
</protein>
<sequence>MILVSSLKVVLLSQSLLIRETKSPSSSAPTASIPSLTPLKQRSPPSSYNIFEGADPALNSVYGDSPKRESDPYPPPPREKVVTQEDQVAERRPGAWTPPPSAEEELLPLPLPPSHRNYLLRGEGISIPIQPHFWTRSPPSFGRSAKDTSQILYSLLSLLKILNKWRLDLFIAFISLTFIRSL</sequence>
<feature type="compositionally biased region" description="Basic and acidic residues" evidence="1">
    <location>
        <begin position="65"/>
        <end position="93"/>
    </location>
</feature>
<name>A0A226E0N3_FOLCA</name>
<dbReference type="AlphaFoldDB" id="A0A226E0N3"/>
<evidence type="ECO:0000256" key="2">
    <source>
        <dbReference type="SAM" id="SignalP"/>
    </source>
</evidence>
<feature type="region of interest" description="Disordered" evidence="1">
    <location>
        <begin position="20"/>
        <end position="108"/>
    </location>
</feature>
<keyword evidence="2" id="KW-0732">Signal</keyword>